<dbReference type="SMART" id="SM00179">
    <property type="entry name" value="EGF_CA"/>
    <property type="match status" value="2"/>
</dbReference>
<dbReference type="Pfam" id="PF00057">
    <property type="entry name" value="Ldl_recept_a"/>
    <property type="match status" value="4"/>
</dbReference>
<dbReference type="FunFam" id="2.120.10.30:FF:000241">
    <property type="entry name" value="Low-density lipoprotein receptor-related protein 6"/>
    <property type="match status" value="1"/>
</dbReference>
<feature type="disulfide bond" evidence="13">
    <location>
        <begin position="76"/>
        <end position="94"/>
    </location>
</feature>
<keyword evidence="5 15" id="KW-0812">Transmembrane</keyword>
<feature type="disulfide bond" evidence="13">
    <location>
        <begin position="161"/>
        <end position="179"/>
    </location>
</feature>
<evidence type="ECO:0000256" key="10">
    <source>
        <dbReference type="ARBA" id="ARBA00023157"/>
    </source>
</evidence>
<evidence type="ECO:0000256" key="5">
    <source>
        <dbReference type="ARBA" id="ARBA00022692"/>
    </source>
</evidence>
<evidence type="ECO:0000256" key="14">
    <source>
        <dbReference type="PROSITE-ProRule" id="PRU00461"/>
    </source>
</evidence>
<evidence type="ECO:0000313" key="20">
    <source>
        <dbReference type="Proteomes" id="UP001557470"/>
    </source>
</evidence>
<name>A0ABD0XR78_UMBPY</name>
<evidence type="ECO:0000256" key="11">
    <source>
        <dbReference type="ARBA" id="ARBA00023170"/>
    </source>
</evidence>
<dbReference type="Proteomes" id="UP001557470">
    <property type="component" value="Unassembled WGS sequence"/>
</dbReference>
<dbReference type="PRINTS" id="PR00261">
    <property type="entry name" value="LDLRECEPTOR"/>
</dbReference>
<gene>
    <name evidence="19" type="ORF">UPYG_G00038440</name>
</gene>
<dbReference type="SUPFAM" id="SSF63825">
    <property type="entry name" value="YWTD domain"/>
    <property type="match status" value="1"/>
</dbReference>
<dbReference type="FunFam" id="4.10.400.10:FF:000034">
    <property type="entry name" value="Low-density lipoprotein receptor-related protein 2"/>
    <property type="match status" value="1"/>
</dbReference>
<keyword evidence="3" id="KW-0245">EGF-like domain</keyword>
<feature type="disulfide bond" evidence="13">
    <location>
        <begin position="49"/>
        <end position="64"/>
    </location>
</feature>
<keyword evidence="2" id="KW-1003">Cell membrane</keyword>
<dbReference type="InterPro" id="IPR011042">
    <property type="entry name" value="6-blade_b-propeller_TolB-like"/>
</dbReference>
<evidence type="ECO:0000256" key="1">
    <source>
        <dbReference type="ARBA" id="ARBA00004251"/>
    </source>
</evidence>
<keyword evidence="11" id="KW-0675">Receptor</keyword>
<dbReference type="Gene3D" id="2.120.10.30">
    <property type="entry name" value="TolB, C-terminal domain"/>
    <property type="match status" value="1"/>
</dbReference>
<keyword evidence="9 15" id="KW-0472">Membrane</keyword>
<dbReference type="InterPro" id="IPR002172">
    <property type="entry name" value="LDrepeatLR_classA_rpt"/>
</dbReference>
<proteinExistence type="predicted"/>
<keyword evidence="8 15" id="KW-1133">Transmembrane helix</keyword>
<evidence type="ECO:0000259" key="17">
    <source>
        <dbReference type="SMART" id="SM00179"/>
    </source>
</evidence>
<dbReference type="SUPFAM" id="SSF57424">
    <property type="entry name" value="LDL receptor-like module"/>
    <property type="match status" value="4"/>
</dbReference>
<dbReference type="PROSITE" id="PS01209">
    <property type="entry name" value="LDLRA_1"/>
    <property type="match status" value="2"/>
</dbReference>
<dbReference type="Pfam" id="PF14670">
    <property type="entry name" value="FXa_inhibition"/>
    <property type="match status" value="1"/>
</dbReference>
<evidence type="ECO:0000256" key="12">
    <source>
        <dbReference type="ARBA" id="ARBA00023180"/>
    </source>
</evidence>
<dbReference type="InterPro" id="IPR023415">
    <property type="entry name" value="LDLR_class-A_CS"/>
</dbReference>
<dbReference type="FunFam" id="2.10.25.10:FF:000009">
    <property type="entry name" value="Low-density lipoprotein receptor isoform 1"/>
    <property type="match status" value="1"/>
</dbReference>
<evidence type="ECO:0000256" key="2">
    <source>
        <dbReference type="ARBA" id="ARBA00022475"/>
    </source>
</evidence>
<evidence type="ECO:0000313" key="19">
    <source>
        <dbReference type="EMBL" id="KAL1023264.1"/>
    </source>
</evidence>
<keyword evidence="6 16" id="KW-0732">Signal</keyword>
<keyword evidence="12" id="KW-0325">Glycoprotein</keyword>
<dbReference type="Gene3D" id="2.10.25.10">
    <property type="entry name" value="Laminin"/>
    <property type="match status" value="2"/>
</dbReference>
<feature type="transmembrane region" description="Helical" evidence="15">
    <location>
        <begin position="588"/>
        <end position="612"/>
    </location>
</feature>
<dbReference type="PANTHER" id="PTHR22722">
    <property type="entry name" value="LOW-DENSITY LIPOPROTEIN RECEPTOR-RELATED PROTEIN 2-RELATED"/>
    <property type="match status" value="1"/>
</dbReference>
<dbReference type="SMART" id="SM00135">
    <property type="entry name" value="LY"/>
    <property type="match status" value="5"/>
</dbReference>
<dbReference type="AlphaFoldDB" id="A0ABD0XR78"/>
<sequence>MGHLGMVILIQLLIFSSISGTQFKPALLTSAQSQFKCGNNKRIPVKWVCDGDRDCEDGSDEVRCSPLQCKKDEFACPGGRCLSLSLRCDGTDDCGDGSDEASCQNCTANSFLCEQAGNCVVRDKLCDGRLDCPHGQDEGADLCPSGWTTPPHNCLRSEFRCGDGRCVPHSWRCDHSPDCADQSDEDNCDQNECRVNNGGCSHICLDQPMGFLCDCPAGQKLVHDLQCEDIDLCLDTDVCSQGCFHANGTMSCDCNDGYVMNPSTGECNAKGDVAQLVFSTSEGVQLVNTSGMDYRLIDAQLLGPGPLAAFTENHTLYWARPRQGSIYRISMDGNPQTPVLLLKGQGAVLGLAVDWIHQLLYWTNADTHSVNVAHLDCSAQRVLVGGLARPTGLALDPLLGLLFWAESGRSSSIQRAGLDGQERLPLITTAIWNPVAISLDIPRRLLYWVDSGLRTISRVDFHGHHRKIVVESNGYLDRPFGLTVFEGRVYWSEQTTHSLCSTDKHNGSLFRTIRLNISSPGSLVLVHPVLQPKGPAVCGNNVCPFDCVPDLFSETSSPSFTCIPPTRGSNDVITHTLPVLSDTTYSGLVSLIVVLCPVVLIVLLAVLALWWWRDEFRPSRTPTLQDLSLKESQDPLIQAPARDPEIGSVKDTV</sequence>
<organism evidence="19 20">
    <name type="scientific">Umbra pygmaea</name>
    <name type="common">Eastern mudminnow</name>
    <dbReference type="NCBI Taxonomy" id="75934"/>
    <lineage>
        <taxon>Eukaryota</taxon>
        <taxon>Metazoa</taxon>
        <taxon>Chordata</taxon>
        <taxon>Craniata</taxon>
        <taxon>Vertebrata</taxon>
        <taxon>Euteleostomi</taxon>
        <taxon>Actinopterygii</taxon>
        <taxon>Neopterygii</taxon>
        <taxon>Teleostei</taxon>
        <taxon>Protacanthopterygii</taxon>
        <taxon>Esociformes</taxon>
        <taxon>Umbridae</taxon>
        <taxon>Umbra</taxon>
    </lineage>
</organism>
<comment type="caution">
    <text evidence="13">Lacks conserved residue(s) required for the propagation of feature annotation.</text>
</comment>
<dbReference type="SUPFAM" id="SSF57196">
    <property type="entry name" value="EGF/Laminin"/>
    <property type="match status" value="1"/>
</dbReference>
<dbReference type="PROSITE" id="PS50068">
    <property type="entry name" value="LDLRA_2"/>
    <property type="match status" value="4"/>
</dbReference>
<feature type="domain" description="EGF-like" evidence="18">
    <location>
        <begin position="232"/>
        <end position="268"/>
    </location>
</feature>
<keyword evidence="7" id="KW-0677">Repeat</keyword>
<evidence type="ECO:0000256" key="13">
    <source>
        <dbReference type="PROSITE-ProRule" id="PRU00124"/>
    </source>
</evidence>
<dbReference type="InterPro" id="IPR000033">
    <property type="entry name" value="LDLR_classB_rpt"/>
</dbReference>
<dbReference type="PANTHER" id="PTHR22722:SF15">
    <property type="entry name" value="LOW-DENSITY LIPOPROTEIN RECEPTOR-RELATED"/>
    <property type="match status" value="1"/>
</dbReference>
<feature type="disulfide bond" evidence="13">
    <location>
        <begin position="154"/>
        <end position="166"/>
    </location>
</feature>
<dbReference type="Pfam" id="PF00058">
    <property type="entry name" value="Ldl_recept_b"/>
    <property type="match status" value="2"/>
</dbReference>
<evidence type="ECO:0000259" key="18">
    <source>
        <dbReference type="SMART" id="SM00181"/>
    </source>
</evidence>
<dbReference type="PROSITE" id="PS51120">
    <property type="entry name" value="LDLRB"/>
    <property type="match status" value="3"/>
</dbReference>
<feature type="disulfide bond" evidence="13">
    <location>
        <begin position="69"/>
        <end position="81"/>
    </location>
</feature>
<evidence type="ECO:0000256" key="7">
    <source>
        <dbReference type="ARBA" id="ARBA00022737"/>
    </source>
</evidence>
<evidence type="ECO:0000256" key="9">
    <source>
        <dbReference type="ARBA" id="ARBA00023136"/>
    </source>
</evidence>
<feature type="domain" description="EGF-like calcium-binding" evidence="17">
    <location>
        <begin position="189"/>
        <end position="228"/>
    </location>
</feature>
<protein>
    <recommendedName>
        <fullName evidence="21">Very low-density lipoprotein receptor</fullName>
    </recommendedName>
</protein>
<evidence type="ECO:0000256" key="16">
    <source>
        <dbReference type="SAM" id="SignalP"/>
    </source>
</evidence>
<feature type="domain" description="EGF-like calcium-binding" evidence="17">
    <location>
        <begin position="229"/>
        <end position="268"/>
    </location>
</feature>
<evidence type="ECO:0008006" key="21">
    <source>
        <dbReference type="Google" id="ProtNLM"/>
    </source>
</evidence>
<keyword evidence="4" id="KW-0254">Endocytosis</keyword>
<dbReference type="GO" id="GO:0006897">
    <property type="term" value="P:endocytosis"/>
    <property type="evidence" value="ECO:0007669"/>
    <property type="project" value="UniProtKB-KW"/>
</dbReference>
<feature type="signal peptide" evidence="16">
    <location>
        <begin position="1"/>
        <end position="20"/>
    </location>
</feature>
<feature type="domain" description="EGF-like" evidence="18">
    <location>
        <begin position="192"/>
        <end position="228"/>
    </location>
</feature>
<evidence type="ECO:0000256" key="6">
    <source>
        <dbReference type="ARBA" id="ARBA00022729"/>
    </source>
</evidence>
<evidence type="ECO:0000256" key="4">
    <source>
        <dbReference type="ARBA" id="ARBA00022583"/>
    </source>
</evidence>
<dbReference type="SMART" id="SM00181">
    <property type="entry name" value="EGF"/>
    <property type="match status" value="2"/>
</dbReference>
<dbReference type="InterPro" id="IPR051221">
    <property type="entry name" value="LDLR-related"/>
</dbReference>
<accession>A0ABD0XR78</accession>
<dbReference type="GO" id="GO:0005886">
    <property type="term" value="C:plasma membrane"/>
    <property type="evidence" value="ECO:0007669"/>
    <property type="project" value="UniProtKB-SubCell"/>
</dbReference>
<keyword evidence="20" id="KW-1185">Reference proteome</keyword>
<evidence type="ECO:0000256" key="3">
    <source>
        <dbReference type="ARBA" id="ARBA00022536"/>
    </source>
</evidence>
<feature type="repeat" description="LDL-receptor class B" evidence="14">
    <location>
        <begin position="444"/>
        <end position="488"/>
    </location>
</feature>
<feature type="disulfide bond" evidence="13">
    <location>
        <begin position="37"/>
        <end position="55"/>
    </location>
</feature>
<dbReference type="EMBL" id="JAGEUA010000001">
    <property type="protein sequence ID" value="KAL1023264.1"/>
    <property type="molecule type" value="Genomic_DNA"/>
</dbReference>
<comment type="caution">
    <text evidence="19">The sequence shown here is derived from an EMBL/GenBank/DDBJ whole genome shotgun (WGS) entry which is preliminary data.</text>
</comment>
<evidence type="ECO:0000256" key="8">
    <source>
        <dbReference type="ARBA" id="ARBA00022989"/>
    </source>
</evidence>
<feature type="disulfide bond" evidence="13">
    <location>
        <begin position="173"/>
        <end position="188"/>
    </location>
</feature>
<feature type="chain" id="PRO_5044772762" description="Very low-density lipoprotein receptor" evidence="16">
    <location>
        <begin position="21"/>
        <end position="653"/>
    </location>
</feature>
<dbReference type="InterPro" id="IPR000742">
    <property type="entry name" value="EGF"/>
</dbReference>
<dbReference type="InterPro" id="IPR001881">
    <property type="entry name" value="EGF-like_Ca-bd_dom"/>
</dbReference>
<dbReference type="InterPro" id="IPR036055">
    <property type="entry name" value="LDL_receptor-like_sf"/>
</dbReference>
<feature type="repeat" description="LDL-receptor class B" evidence="14">
    <location>
        <begin position="358"/>
        <end position="399"/>
    </location>
</feature>
<dbReference type="CDD" id="cd00112">
    <property type="entry name" value="LDLa"/>
    <property type="match status" value="4"/>
</dbReference>
<reference evidence="19 20" key="1">
    <citation type="submission" date="2024-06" db="EMBL/GenBank/DDBJ databases">
        <authorList>
            <person name="Pan Q."/>
            <person name="Wen M."/>
            <person name="Jouanno E."/>
            <person name="Zahm M."/>
            <person name="Klopp C."/>
            <person name="Cabau C."/>
            <person name="Louis A."/>
            <person name="Berthelot C."/>
            <person name="Parey E."/>
            <person name="Roest Crollius H."/>
            <person name="Montfort J."/>
            <person name="Robinson-Rechavi M."/>
            <person name="Bouchez O."/>
            <person name="Lampietro C."/>
            <person name="Lopez Roques C."/>
            <person name="Donnadieu C."/>
            <person name="Postlethwait J."/>
            <person name="Bobe J."/>
            <person name="Verreycken H."/>
            <person name="Guiguen Y."/>
        </authorList>
    </citation>
    <scope>NUCLEOTIDE SEQUENCE [LARGE SCALE GENOMIC DNA]</scope>
    <source>
        <strain evidence="19">Up_M1</strain>
        <tissue evidence="19">Testis</tissue>
    </source>
</reference>
<dbReference type="SMART" id="SM00192">
    <property type="entry name" value="LDLa"/>
    <property type="match status" value="4"/>
</dbReference>
<evidence type="ECO:0000256" key="15">
    <source>
        <dbReference type="SAM" id="Phobius"/>
    </source>
</evidence>
<keyword evidence="10 13" id="KW-1015">Disulfide bond</keyword>
<feature type="repeat" description="LDL-receptor class B" evidence="14">
    <location>
        <begin position="400"/>
        <end position="443"/>
    </location>
</feature>
<dbReference type="Gene3D" id="4.10.400.10">
    <property type="entry name" value="Low-density Lipoprotein Receptor"/>
    <property type="match status" value="4"/>
</dbReference>
<feature type="disulfide bond" evidence="13">
    <location>
        <begin position="88"/>
        <end position="103"/>
    </location>
</feature>
<comment type="subcellular location">
    <subcellularLocation>
        <location evidence="1">Cell membrane</location>
        <topology evidence="1">Single-pass type I membrane protein</topology>
    </subcellularLocation>
</comment>